<dbReference type="SMART" id="SM00271">
    <property type="entry name" value="DnaJ"/>
    <property type="match status" value="1"/>
</dbReference>
<dbReference type="PRINTS" id="PR00625">
    <property type="entry name" value="JDOMAIN"/>
</dbReference>
<dbReference type="CDD" id="cd06257">
    <property type="entry name" value="DnaJ"/>
    <property type="match status" value="1"/>
</dbReference>
<evidence type="ECO:0000259" key="2">
    <source>
        <dbReference type="PROSITE" id="PS50076"/>
    </source>
</evidence>
<keyword evidence="1" id="KW-0143">Chaperone</keyword>
<evidence type="ECO:0000256" key="1">
    <source>
        <dbReference type="ARBA" id="ARBA00023186"/>
    </source>
</evidence>
<dbReference type="CDD" id="cd10747">
    <property type="entry name" value="DnaJ_C"/>
    <property type="match status" value="1"/>
</dbReference>
<dbReference type="PROSITE" id="PS00636">
    <property type="entry name" value="DNAJ_1"/>
    <property type="match status" value="1"/>
</dbReference>
<dbReference type="InterPro" id="IPR036869">
    <property type="entry name" value="J_dom_sf"/>
</dbReference>
<name>A0A6S6SZK8_9BACT</name>
<dbReference type="SUPFAM" id="SSF49493">
    <property type="entry name" value="HSP40/DnaJ peptide-binding domain"/>
    <property type="match status" value="2"/>
</dbReference>
<dbReference type="SUPFAM" id="SSF46565">
    <property type="entry name" value="Chaperone J-domain"/>
    <property type="match status" value="1"/>
</dbReference>
<dbReference type="Pfam" id="PF01556">
    <property type="entry name" value="DnaJ_C"/>
    <property type="match status" value="1"/>
</dbReference>
<dbReference type="EMBL" id="CACVAW010000030">
    <property type="protein sequence ID" value="CAA6808004.1"/>
    <property type="molecule type" value="Genomic_DNA"/>
</dbReference>
<dbReference type="InterPro" id="IPR018253">
    <property type="entry name" value="DnaJ_domain_CS"/>
</dbReference>
<dbReference type="PANTHER" id="PTHR43096:SF52">
    <property type="entry name" value="DNAJ HOMOLOG 1, MITOCHONDRIAL-RELATED"/>
    <property type="match status" value="1"/>
</dbReference>
<dbReference type="InterPro" id="IPR002939">
    <property type="entry name" value="DnaJ_C"/>
</dbReference>
<dbReference type="GO" id="GO:0042026">
    <property type="term" value="P:protein refolding"/>
    <property type="evidence" value="ECO:0007669"/>
    <property type="project" value="TreeGrafter"/>
</dbReference>
<organism evidence="3">
    <name type="scientific">uncultured Campylobacterales bacterium</name>
    <dbReference type="NCBI Taxonomy" id="352960"/>
    <lineage>
        <taxon>Bacteria</taxon>
        <taxon>Pseudomonadati</taxon>
        <taxon>Campylobacterota</taxon>
        <taxon>Epsilonproteobacteria</taxon>
        <taxon>Campylobacterales</taxon>
        <taxon>environmental samples</taxon>
    </lineage>
</organism>
<accession>A0A6S6SZK8</accession>
<dbReference type="Gene3D" id="2.60.260.20">
    <property type="entry name" value="Urease metallochaperone UreE, N-terminal domain"/>
    <property type="match status" value="2"/>
</dbReference>
<reference evidence="3" key="1">
    <citation type="submission" date="2020-01" db="EMBL/GenBank/DDBJ databases">
        <authorList>
            <person name="Meier V. D."/>
            <person name="Meier V D."/>
        </authorList>
    </citation>
    <scope>NUCLEOTIDE SEQUENCE</scope>
    <source>
        <strain evidence="3">HLG_WM_MAG_12</strain>
    </source>
</reference>
<dbReference type="Pfam" id="PF00226">
    <property type="entry name" value="DnaJ"/>
    <property type="match status" value="1"/>
</dbReference>
<dbReference type="GO" id="GO:0005737">
    <property type="term" value="C:cytoplasm"/>
    <property type="evidence" value="ECO:0007669"/>
    <property type="project" value="TreeGrafter"/>
</dbReference>
<evidence type="ECO:0000313" key="3">
    <source>
        <dbReference type="EMBL" id="CAA6808004.1"/>
    </source>
</evidence>
<protein>
    <submittedName>
        <fullName evidence="3">DnaJ-class molecular chaperone CbpA</fullName>
    </submittedName>
</protein>
<proteinExistence type="predicted"/>
<dbReference type="GO" id="GO:0051082">
    <property type="term" value="F:unfolded protein binding"/>
    <property type="evidence" value="ECO:0007669"/>
    <property type="project" value="InterPro"/>
</dbReference>
<dbReference type="PANTHER" id="PTHR43096">
    <property type="entry name" value="DNAJ HOMOLOG 1, MITOCHONDRIAL-RELATED"/>
    <property type="match status" value="1"/>
</dbReference>
<gene>
    <name evidence="3" type="ORF">HELGO_WM15961</name>
</gene>
<dbReference type="InterPro" id="IPR008971">
    <property type="entry name" value="HSP40/DnaJ_pept-bd"/>
</dbReference>
<dbReference type="PROSITE" id="PS50076">
    <property type="entry name" value="DNAJ_2"/>
    <property type="match status" value="1"/>
</dbReference>
<dbReference type="InterPro" id="IPR001623">
    <property type="entry name" value="DnaJ_domain"/>
</dbReference>
<sequence length="290" mass="31820">MSKSLYETLGVSSDTSSAEIKKAYRRLARKYHPDVNKDKSAEDKFKEINAAYEILSDTEKKAKYDQYGDQMFGGDSFHDFSRSQGGGSNFDDIIKNIFSGGGFGGGGFNTGGFGGGGFSGFEQPNLDVEVSLSIDFNSMLLGGKQTFNYNSEDITIKIPKGIKQGEKLRVKGKGNKSQGRAGDLYIQINITPSSIYKLDGDNLIQTKDVPLYDMLFGGKIEVDTPEKKVTLKIPANAKPGQKMRLKEYGVENRKTKVKGNLIVVLNVVLPSLDNVSEEDLAILKDKLPKE</sequence>
<dbReference type="AlphaFoldDB" id="A0A6S6SZK8"/>
<feature type="domain" description="J" evidence="2">
    <location>
        <begin position="4"/>
        <end position="68"/>
    </location>
</feature>
<dbReference type="Gene3D" id="1.10.287.110">
    <property type="entry name" value="DnaJ domain"/>
    <property type="match status" value="1"/>
</dbReference>